<dbReference type="FunFam" id="3.40.50.2000:FF:000431">
    <property type="entry name" value="UDP-glycosyltransferase 90A1"/>
    <property type="match status" value="1"/>
</dbReference>
<dbReference type="InterPro" id="IPR002213">
    <property type="entry name" value="UDP_glucos_trans"/>
</dbReference>
<reference evidence="2 3" key="1">
    <citation type="journal article" date="2018" name="Sci. Data">
        <title>The draft genome sequence of cork oak.</title>
        <authorList>
            <person name="Ramos A.M."/>
            <person name="Usie A."/>
            <person name="Barbosa P."/>
            <person name="Barros P.M."/>
            <person name="Capote T."/>
            <person name="Chaves I."/>
            <person name="Simoes F."/>
            <person name="Abreu I."/>
            <person name="Carrasquinho I."/>
            <person name="Faro C."/>
            <person name="Guimaraes J.B."/>
            <person name="Mendonca D."/>
            <person name="Nobrega F."/>
            <person name="Rodrigues L."/>
            <person name="Saibo N.J.M."/>
            <person name="Varela M.C."/>
            <person name="Egas C."/>
            <person name="Matos J."/>
            <person name="Miguel C.M."/>
            <person name="Oliveira M.M."/>
            <person name="Ricardo C.P."/>
            <person name="Goncalves S."/>
        </authorList>
    </citation>
    <scope>NUCLEOTIDE SEQUENCE [LARGE SCALE GENOMIC DNA]</scope>
    <source>
        <strain evidence="3">cv. HL8</strain>
    </source>
</reference>
<dbReference type="CDD" id="cd03784">
    <property type="entry name" value="GT1_Gtf-like"/>
    <property type="match status" value="1"/>
</dbReference>
<keyword evidence="1" id="KW-0808">Transferase</keyword>
<keyword evidence="3" id="KW-1185">Reference proteome</keyword>
<dbReference type="Gene3D" id="3.40.50.2000">
    <property type="entry name" value="Glycogen Phosphorylase B"/>
    <property type="match status" value="2"/>
</dbReference>
<evidence type="ECO:0000313" key="3">
    <source>
        <dbReference type="Proteomes" id="UP000237347"/>
    </source>
</evidence>
<evidence type="ECO:0000313" key="2">
    <source>
        <dbReference type="EMBL" id="KAK7817338.1"/>
    </source>
</evidence>
<dbReference type="PANTHER" id="PTHR48045">
    <property type="entry name" value="UDP-GLYCOSYLTRANSFERASE 72B1"/>
    <property type="match status" value="1"/>
</dbReference>
<dbReference type="GO" id="GO:0008194">
    <property type="term" value="F:UDP-glycosyltransferase activity"/>
    <property type="evidence" value="ECO:0007669"/>
    <property type="project" value="InterPro"/>
</dbReference>
<sequence length="174" mass="19823">MSLTCATEKDPRYQNTRKQHFYLVACPAMTNTHSHHHLYFHHHLLVLRLQQLKVLYSKTGGSVGGFVTHCGWNSVLEAVVAGVPMVAWPLYAEQHLNRNVLVKDMKMAIGVQQREDDGFVSGDEVERRVRELMESEEGRELRERIWKMREMASAALGEFGSSTRALVKFVEALG</sequence>
<dbReference type="Pfam" id="PF00201">
    <property type="entry name" value="UDPGT"/>
    <property type="match status" value="1"/>
</dbReference>
<proteinExistence type="predicted"/>
<protein>
    <submittedName>
        <fullName evidence="2">Phloretin 2'-o-glucosyltransferase</fullName>
    </submittedName>
</protein>
<gene>
    <name evidence="2" type="primary">UGT88F2</name>
    <name evidence="2" type="ORF">CFP56_042992</name>
</gene>
<dbReference type="EMBL" id="PKMF04000888">
    <property type="protein sequence ID" value="KAK7817338.1"/>
    <property type="molecule type" value="Genomic_DNA"/>
</dbReference>
<comment type="caution">
    <text evidence="2">The sequence shown here is derived from an EMBL/GenBank/DDBJ whole genome shotgun (WGS) entry which is preliminary data.</text>
</comment>
<organism evidence="2 3">
    <name type="scientific">Quercus suber</name>
    <name type="common">Cork oak</name>
    <dbReference type="NCBI Taxonomy" id="58331"/>
    <lineage>
        <taxon>Eukaryota</taxon>
        <taxon>Viridiplantae</taxon>
        <taxon>Streptophyta</taxon>
        <taxon>Embryophyta</taxon>
        <taxon>Tracheophyta</taxon>
        <taxon>Spermatophyta</taxon>
        <taxon>Magnoliopsida</taxon>
        <taxon>eudicotyledons</taxon>
        <taxon>Gunneridae</taxon>
        <taxon>Pentapetalae</taxon>
        <taxon>rosids</taxon>
        <taxon>fabids</taxon>
        <taxon>Fagales</taxon>
        <taxon>Fagaceae</taxon>
        <taxon>Quercus</taxon>
    </lineage>
</organism>
<dbReference type="PANTHER" id="PTHR48045:SF34">
    <property type="entry name" value="ISOFLAVONE 7-O-GLUCOSYLTRANSFERASE 1-LIKE"/>
    <property type="match status" value="1"/>
</dbReference>
<dbReference type="Proteomes" id="UP000237347">
    <property type="component" value="Unassembled WGS sequence"/>
</dbReference>
<dbReference type="SUPFAM" id="SSF53756">
    <property type="entry name" value="UDP-Glycosyltransferase/glycogen phosphorylase"/>
    <property type="match status" value="1"/>
</dbReference>
<evidence type="ECO:0000256" key="1">
    <source>
        <dbReference type="ARBA" id="ARBA00022679"/>
    </source>
</evidence>
<accession>A0AAW0ISQ3</accession>
<name>A0AAW0ISQ3_QUESU</name>
<dbReference type="AlphaFoldDB" id="A0AAW0ISQ3"/>